<dbReference type="Proteomes" id="UP001153678">
    <property type="component" value="Unassembled WGS sequence"/>
</dbReference>
<protein>
    <submittedName>
        <fullName evidence="2">8242_t:CDS:1</fullName>
    </submittedName>
</protein>
<comment type="caution">
    <text evidence="2">The sequence shown here is derived from an EMBL/GenBank/DDBJ whole genome shotgun (WGS) entry which is preliminary data.</text>
</comment>
<evidence type="ECO:0000259" key="1">
    <source>
        <dbReference type="Pfam" id="PF01039"/>
    </source>
</evidence>
<dbReference type="Pfam" id="PF01039">
    <property type="entry name" value="Carboxyl_trans"/>
    <property type="match status" value="2"/>
</dbReference>
<dbReference type="GO" id="GO:0006633">
    <property type="term" value="P:fatty acid biosynthetic process"/>
    <property type="evidence" value="ECO:0007669"/>
    <property type="project" value="TreeGrafter"/>
</dbReference>
<organism evidence="2 3">
    <name type="scientific">Funneliformis geosporum</name>
    <dbReference type="NCBI Taxonomy" id="1117311"/>
    <lineage>
        <taxon>Eukaryota</taxon>
        <taxon>Fungi</taxon>
        <taxon>Fungi incertae sedis</taxon>
        <taxon>Mucoromycota</taxon>
        <taxon>Glomeromycotina</taxon>
        <taxon>Glomeromycetes</taxon>
        <taxon>Glomerales</taxon>
        <taxon>Glomeraceae</taxon>
        <taxon>Funneliformis</taxon>
    </lineage>
</organism>
<dbReference type="GO" id="GO:0005739">
    <property type="term" value="C:mitochondrion"/>
    <property type="evidence" value="ECO:0007669"/>
    <property type="project" value="TreeGrafter"/>
</dbReference>
<dbReference type="InterPro" id="IPR029045">
    <property type="entry name" value="ClpP/crotonase-like_dom_sf"/>
</dbReference>
<feature type="non-terminal residue" evidence="2">
    <location>
        <position position="1"/>
    </location>
</feature>
<dbReference type="EMBL" id="CAMKVN010003441">
    <property type="protein sequence ID" value="CAI2184734.1"/>
    <property type="molecule type" value="Genomic_DNA"/>
</dbReference>
<dbReference type="SUPFAM" id="SSF52096">
    <property type="entry name" value="ClpP/crotonase"/>
    <property type="match status" value="1"/>
</dbReference>
<dbReference type="Gene3D" id="3.90.226.10">
    <property type="entry name" value="2-enoyl-CoA Hydratase, Chain A, domain 1"/>
    <property type="match status" value="3"/>
</dbReference>
<proteinExistence type="predicted"/>
<feature type="domain" description="Acetyl-coenzyme A carboxylase carboxyl transferase subunit beta" evidence="1">
    <location>
        <begin position="65"/>
        <end position="142"/>
    </location>
</feature>
<dbReference type="OrthoDB" id="14612at2759"/>
<accession>A0A9W4SX68</accession>
<evidence type="ECO:0000313" key="3">
    <source>
        <dbReference type="Proteomes" id="UP001153678"/>
    </source>
</evidence>
<evidence type="ECO:0000313" key="2">
    <source>
        <dbReference type="EMBL" id="CAI2184734.1"/>
    </source>
</evidence>
<keyword evidence="3" id="KW-1185">Reference proteome</keyword>
<sequence>FNALTTNPHTLPNKRMASTKRYKAHLIGTTYAYDFPELFRQAIRILWNRTSHHSSNLKYPSDVLKAKEPTELARSLGIPRVYLSANSGARIGLAEEVMNHFNQLHQNEMKSVITEEIVEEGETRHKITNIIGSKDGLGVEYLKEWSSHLTAQNDLEGITKIIQWLLNSPVPIFMNSDTWDRDVNYMPPKGPYDSRWLIAGKYEI</sequence>
<reference evidence="2" key="1">
    <citation type="submission" date="2022-08" db="EMBL/GenBank/DDBJ databases">
        <authorList>
            <person name="Kallberg Y."/>
            <person name="Tangrot J."/>
            <person name="Rosling A."/>
        </authorList>
    </citation>
    <scope>NUCLEOTIDE SEQUENCE</scope>
    <source>
        <strain evidence="2">Wild A</strain>
    </source>
</reference>
<dbReference type="AlphaFoldDB" id="A0A9W4SX68"/>
<dbReference type="GO" id="GO:0003989">
    <property type="term" value="F:acetyl-CoA carboxylase activity"/>
    <property type="evidence" value="ECO:0007669"/>
    <property type="project" value="InterPro"/>
</dbReference>
<feature type="domain" description="Acetyl-coenzyme A carboxylase carboxyl transferase subunit beta" evidence="1">
    <location>
        <begin position="147"/>
        <end position="201"/>
    </location>
</feature>
<dbReference type="PANTHER" id="PTHR45728">
    <property type="entry name" value="ACETYL-COA CARBOXYLASE, ISOFORM A"/>
    <property type="match status" value="1"/>
</dbReference>
<dbReference type="PANTHER" id="PTHR45728:SF3">
    <property type="entry name" value="ACETYL-COA CARBOXYLASE"/>
    <property type="match status" value="1"/>
</dbReference>
<dbReference type="InterPro" id="IPR034733">
    <property type="entry name" value="AcCoA_carboxyl_beta"/>
</dbReference>
<name>A0A9W4SX68_9GLOM</name>
<gene>
    <name evidence="2" type="ORF">FWILDA_LOCUS11724</name>
</gene>
<dbReference type="InterPro" id="IPR049076">
    <property type="entry name" value="ACCA"/>
</dbReference>